<gene>
    <name evidence="5" type="ORF">IXB28_07435</name>
</gene>
<dbReference type="SUPFAM" id="SSF55073">
    <property type="entry name" value="Nucleotide cyclase"/>
    <property type="match status" value="1"/>
</dbReference>
<dbReference type="PROSITE" id="PS50887">
    <property type="entry name" value="GGDEF"/>
    <property type="match status" value="1"/>
</dbReference>
<dbReference type="Pfam" id="PF00072">
    <property type="entry name" value="Response_reg"/>
    <property type="match status" value="1"/>
</dbReference>
<evidence type="ECO:0000259" key="3">
    <source>
        <dbReference type="PROSITE" id="PS50110"/>
    </source>
</evidence>
<keyword evidence="2" id="KW-0175">Coiled coil</keyword>
<evidence type="ECO:0000313" key="5">
    <source>
        <dbReference type="EMBL" id="MBT9312035.1"/>
    </source>
</evidence>
<dbReference type="InterPro" id="IPR029787">
    <property type="entry name" value="Nucleotide_cyclase"/>
</dbReference>
<dbReference type="NCBIfam" id="TIGR00254">
    <property type="entry name" value="GGDEF"/>
    <property type="match status" value="1"/>
</dbReference>
<evidence type="ECO:0000256" key="2">
    <source>
        <dbReference type="SAM" id="Coils"/>
    </source>
</evidence>
<dbReference type="InterPro" id="IPR000160">
    <property type="entry name" value="GGDEF_dom"/>
</dbReference>
<comment type="caution">
    <text evidence="1">Lacks conserved residue(s) required for the propagation of feature annotation.</text>
</comment>
<accession>A0ABS5Y2H1</accession>
<keyword evidence="6" id="KW-1185">Reference proteome</keyword>
<dbReference type="Pfam" id="PF00990">
    <property type="entry name" value="GGDEF"/>
    <property type="match status" value="1"/>
</dbReference>
<dbReference type="Gene3D" id="3.40.50.2300">
    <property type="match status" value="1"/>
</dbReference>
<organism evidence="5 6">
    <name type="scientific">Leptothoe kymatousa TAU-MAC 1615</name>
    <dbReference type="NCBI Taxonomy" id="2364775"/>
    <lineage>
        <taxon>Bacteria</taxon>
        <taxon>Bacillati</taxon>
        <taxon>Cyanobacteriota</taxon>
        <taxon>Cyanophyceae</taxon>
        <taxon>Nodosilineales</taxon>
        <taxon>Cymatolegaceae</taxon>
        <taxon>Leptothoe</taxon>
        <taxon>Leptothoe kymatousa</taxon>
    </lineage>
</organism>
<dbReference type="SUPFAM" id="SSF52172">
    <property type="entry name" value="CheY-like"/>
    <property type="match status" value="1"/>
</dbReference>
<dbReference type="Proteomes" id="UP001196661">
    <property type="component" value="Unassembled WGS sequence"/>
</dbReference>
<dbReference type="Gene3D" id="3.30.70.270">
    <property type="match status" value="1"/>
</dbReference>
<dbReference type="InterPro" id="IPR043128">
    <property type="entry name" value="Rev_trsase/Diguanyl_cyclase"/>
</dbReference>
<dbReference type="InterPro" id="IPR011006">
    <property type="entry name" value="CheY-like_superfamily"/>
</dbReference>
<dbReference type="CDD" id="cd00156">
    <property type="entry name" value="REC"/>
    <property type="match status" value="1"/>
</dbReference>
<dbReference type="SMART" id="SM00267">
    <property type="entry name" value="GGDEF"/>
    <property type="match status" value="1"/>
</dbReference>
<evidence type="ECO:0000256" key="1">
    <source>
        <dbReference type="PROSITE-ProRule" id="PRU00169"/>
    </source>
</evidence>
<dbReference type="PANTHER" id="PTHR45138">
    <property type="entry name" value="REGULATORY COMPONENTS OF SENSORY TRANSDUCTION SYSTEM"/>
    <property type="match status" value="1"/>
</dbReference>
<dbReference type="CDD" id="cd01949">
    <property type="entry name" value="GGDEF"/>
    <property type="match status" value="1"/>
</dbReference>
<feature type="domain" description="Response regulatory" evidence="3">
    <location>
        <begin position="17"/>
        <end position="132"/>
    </location>
</feature>
<feature type="coiled-coil region" evidence="2">
    <location>
        <begin position="138"/>
        <end position="165"/>
    </location>
</feature>
<dbReference type="RefSeq" id="WP_215617885.1">
    <property type="nucleotide sequence ID" value="NZ_JADOER010000004.1"/>
</dbReference>
<reference evidence="5 6" key="1">
    <citation type="journal article" date="2021" name="Mar. Drugs">
        <title>Genome Reduction and Secondary Metabolism of the Marine Sponge-Associated Cyanobacterium Leptothoe.</title>
        <authorList>
            <person name="Konstantinou D."/>
            <person name="Popin R.V."/>
            <person name="Fewer D.P."/>
            <person name="Sivonen K."/>
            <person name="Gkelis S."/>
        </authorList>
    </citation>
    <scope>NUCLEOTIDE SEQUENCE [LARGE SCALE GENOMIC DNA]</scope>
    <source>
        <strain evidence="5 6">TAU-MAC 1615</strain>
    </source>
</reference>
<proteinExistence type="predicted"/>
<evidence type="ECO:0000313" key="6">
    <source>
        <dbReference type="Proteomes" id="UP001196661"/>
    </source>
</evidence>
<feature type="domain" description="GGDEF" evidence="4">
    <location>
        <begin position="211"/>
        <end position="347"/>
    </location>
</feature>
<sequence>MLSQIEPDVFGVDVLGTLLVWHSPGDALELLVKAWRQQGYDVRSCYSFEDAWDFTQALTLDLVLINLNAAKEKGYWFCKKLQQPNGQLTSVVFSSSNDDQRTIAKAFESGVTDYLVMPFDVSSCLLRLKKHLQTGRLLRRLRCNNRQLRHQVSDSEEKLQRLESIQSALVCKNQELEKLAYLDGLTQINNRRSFDQRLENAWGEQRRCSEQSLSLILCDIDYFKQYNDIYGHPAGDQCLQQVAQIIRQTAQRSSDIIARYGGEEFVVMLKATDHKGGCQVARYLHAAINKAAIPHRGSHLDRVTLSMGIAMADPDHHHGVGDLIESADRALYQAKRQGRNCIVLAKTPMESASSWTPLMADSRCTAPAICG</sequence>
<evidence type="ECO:0000259" key="4">
    <source>
        <dbReference type="PROSITE" id="PS50887"/>
    </source>
</evidence>
<dbReference type="PROSITE" id="PS50110">
    <property type="entry name" value="RESPONSE_REGULATORY"/>
    <property type="match status" value="1"/>
</dbReference>
<dbReference type="PANTHER" id="PTHR45138:SF9">
    <property type="entry name" value="DIGUANYLATE CYCLASE DGCM-RELATED"/>
    <property type="match status" value="1"/>
</dbReference>
<dbReference type="SMART" id="SM00448">
    <property type="entry name" value="REC"/>
    <property type="match status" value="1"/>
</dbReference>
<dbReference type="InterPro" id="IPR001789">
    <property type="entry name" value="Sig_transdc_resp-reg_receiver"/>
</dbReference>
<dbReference type="InterPro" id="IPR050469">
    <property type="entry name" value="Diguanylate_Cyclase"/>
</dbReference>
<protein>
    <submittedName>
        <fullName evidence="5">Diguanylate cyclase</fullName>
    </submittedName>
</protein>
<name>A0ABS5Y2H1_9CYAN</name>
<comment type="caution">
    <text evidence="5">The sequence shown here is derived from an EMBL/GenBank/DDBJ whole genome shotgun (WGS) entry which is preliminary data.</text>
</comment>
<dbReference type="EMBL" id="JADOER010000004">
    <property type="protein sequence ID" value="MBT9312035.1"/>
    <property type="molecule type" value="Genomic_DNA"/>
</dbReference>